<proteinExistence type="inferred from homology"/>
<dbReference type="Pfam" id="PF00701">
    <property type="entry name" value="DHDPS"/>
    <property type="match status" value="1"/>
</dbReference>
<evidence type="ECO:0000256" key="2">
    <source>
        <dbReference type="ARBA" id="ARBA00023239"/>
    </source>
</evidence>
<dbReference type="SMART" id="SM01130">
    <property type="entry name" value="DHDPS"/>
    <property type="match status" value="1"/>
</dbReference>
<feature type="binding site" evidence="5">
    <location>
        <position position="47"/>
    </location>
    <ligand>
        <name>pyruvate</name>
        <dbReference type="ChEBI" id="CHEBI:15361"/>
    </ligand>
</feature>
<dbReference type="RefSeq" id="WP_127728608.1">
    <property type="nucleotide sequence ID" value="NZ_SACP01000008.1"/>
</dbReference>
<dbReference type="AlphaFoldDB" id="A0A3S2VVN1"/>
<evidence type="ECO:0000256" key="5">
    <source>
        <dbReference type="PIRSR" id="PIRSR001365-2"/>
    </source>
</evidence>
<organism evidence="6 7">
    <name type="scientific">Methylobacterium oryzihabitans</name>
    <dbReference type="NCBI Taxonomy" id="2499852"/>
    <lineage>
        <taxon>Bacteria</taxon>
        <taxon>Pseudomonadati</taxon>
        <taxon>Pseudomonadota</taxon>
        <taxon>Alphaproteobacteria</taxon>
        <taxon>Hyphomicrobiales</taxon>
        <taxon>Methylobacteriaceae</taxon>
        <taxon>Methylobacterium</taxon>
    </lineage>
</organism>
<dbReference type="InterPro" id="IPR002220">
    <property type="entry name" value="DapA-like"/>
</dbReference>
<accession>A0A3S2VVN1</accession>
<dbReference type="PANTHER" id="PTHR12128">
    <property type="entry name" value="DIHYDRODIPICOLINATE SYNTHASE"/>
    <property type="match status" value="1"/>
</dbReference>
<evidence type="ECO:0000256" key="4">
    <source>
        <dbReference type="PIRSR" id="PIRSR001365-1"/>
    </source>
</evidence>
<dbReference type="EMBL" id="SACP01000008">
    <property type="protein sequence ID" value="RVU18664.1"/>
    <property type="molecule type" value="Genomic_DNA"/>
</dbReference>
<sequence>MSIFYGLSAFLITPTDEGGRVDTHALATLLRRLEEAGVDSIGLLGSTGTYAYLTRVERRRAIEAAAGCVGGRVPLVVGVGALRTDDAQDLARDAQAAGADGLLLAPVSYTPLTDEEVFQHFAAVAAAVDLPLCIYNNPGTTHFSFSDDLLARLAGVYGIAAVKNPAPAPSEAPAAVEALRMLLPAGCAVGYSGDWHAAQAVLAGGVAWYSVIGGLLPRPSLALMRAAQAGDAAEVRRLNTTFEPLWDLFKQHGSLRVVYAAANLLGLTDAQPPRPILPLGAAERGRLARALSALEA</sequence>
<reference evidence="6 7" key="1">
    <citation type="submission" date="2019-01" db="EMBL/GenBank/DDBJ databases">
        <authorList>
            <person name="Chen W.-M."/>
        </authorList>
    </citation>
    <scope>NUCLEOTIDE SEQUENCE [LARGE SCALE GENOMIC DNA]</scope>
    <source>
        <strain evidence="6 7">TER-1</strain>
    </source>
</reference>
<dbReference type="PRINTS" id="PR00146">
    <property type="entry name" value="DHPICSNTHASE"/>
</dbReference>
<gene>
    <name evidence="6" type="ORF">EOE48_09765</name>
</gene>
<dbReference type="PANTHER" id="PTHR12128:SF66">
    <property type="entry name" value="4-HYDROXY-2-OXOGLUTARATE ALDOLASE, MITOCHONDRIAL"/>
    <property type="match status" value="1"/>
</dbReference>
<dbReference type="Gene3D" id="3.20.20.70">
    <property type="entry name" value="Aldolase class I"/>
    <property type="match status" value="1"/>
</dbReference>
<comment type="similarity">
    <text evidence="1 3">Belongs to the DapA family.</text>
</comment>
<comment type="caution">
    <text evidence="6">The sequence shown here is derived from an EMBL/GenBank/DDBJ whole genome shotgun (WGS) entry which is preliminary data.</text>
</comment>
<dbReference type="InterPro" id="IPR013785">
    <property type="entry name" value="Aldolase_TIM"/>
</dbReference>
<dbReference type="Proteomes" id="UP000286997">
    <property type="component" value="Unassembled WGS sequence"/>
</dbReference>
<evidence type="ECO:0000256" key="1">
    <source>
        <dbReference type="ARBA" id="ARBA00007592"/>
    </source>
</evidence>
<name>A0A3S2VVN1_9HYPH</name>
<feature type="active site" description="Schiff-base intermediate with substrate" evidence="4">
    <location>
        <position position="163"/>
    </location>
</feature>
<keyword evidence="2 3" id="KW-0456">Lyase</keyword>
<dbReference type="OrthoDB" id="9778880at2"/>
<dbReference type="CDD" id="cd00408">
    <property type="entry name" value="DHDPS-like"/>
    <property type="match status" value="1"/>
</dbReference>
<keyword evidence="7" id="KW-1185">Reference proteome</keyword>
<evidence type="ECO:0000313" key="7">
    <source>
        <dbReference type="Proteomes" id="UP000286997"/>
    </source>
</evidence>
<protein>
    <submittedName>
        <fullName evidence="6">Dihydrodipicolinate synthase family protein</fullName>
    </submittedName>
</protein>
<dbReference type="SUPFAM" id="SSF51569">
    <property type="entry name" value="Aldolase"/>
    <property type="match status" value="1"/>
</dbReference>
<feature type="active site" description="Proton donor/acceptor" evidence="4">
    <location>
        <position position="135"/>
    </location>
</feature>
<dbReference type="GO" id="GO:0008840">
    <property type="term" value="F:4-hydroxy-tetrahydrodipicolinate synthase activity"/>
    <property type="evidence" value="ECO:0007669"/>
    <property type="project" value="TreeGrafter"/>
</dbReference>
<evidence type="ECO:0000313" key="6">
    <source>
        <dbReference type="EMBL" id="RVU18664.1"/>
    </source>
</evidence>
<dbReference type="PIRSF" id="PIRSF001365">
    <property type="entry name" value="DHDPS"/>
    <property type="match status" value="1"/>
</dbReference>
<evidence type="ECO:0000256" key="3">
    <source>
        <dbReference type="PIRNR" id="PIRNR001365"/>
    </source>
</evidence>